<accession>A0A0K8P1I4</accession>
<name>A0A0K8P1I4_PISS1</name>
<organism evidence="1 2">
    <name type="scientific">Piscinibacter sakaiensis</name>
    <name type="common">Ideonella sakaiensis</name>
    <dbReference type="NCBI Taxonomy" id="1547922"/>
    <lineage>
        <taxon>Bacteria</taxon>
        <taxon>Pseudomonadati</taxon>
        <taxon>Pseudomonadota</taxon>
        <taxon>Betaproteobacteria</taxon>
        <taxon>Burkholderiales</taxon>
        <taxon>Sphaerotilaceae</taxon>
        <taxon>Piscinibacter</taxon>
    </lineage>
</organism>
<evidence type="ECO:0000313" key="1">
    <source>
        <dbReference type="EMBL" id="GAP36491.1"/>
    </source>
</evidence>
<dbReference type="AlphaFoldDB" id="A0A0K8P1I4"/>
<dbReference type="OrthoDB" id="8913124at2"/>
<gene>
    <name evidence="1" type="ORF">ISF6_2331</name>
</gene>
<dbReference type="RefSeq" id="WP_054020480.1">
    <property type="nucleotide sequence ID" value="NZ_BBYR01000036.1"/>
</dbReference>
<sequence>MSSLTYPRRVGKTGRPLGILDVLAKILDTAAAGLRAWAASHRARQTRREANRDAAAVRRLADEYRSVAPGFASDLYAAADQHELRSAR</sequence>
<dbReference type="EMBL" id="BBYR01000036">
    <property type="protein sequence ID" value="GAP36491.1"/>
    <property type="molecule type" value="Genomic_DNA"/>
</dbReference>
<protein>
    <submittedName>
        <fullName evidence="1">Uncharacterized protein</fullName>
    </submittedName>
</protein>
<reference evidence="1 2" key="2">
    <citation type="journal article" date="2016" name="Science">
        <title>A bacterium that degrades and assimilates poly(ethylene terephthalate).</title>
        <authorList>
            <person name="Yoshida S."/>
            <person name="Hiraga K."/>
            <person name="Takehana T."/>
            <person name="Taniguchi I."/>
            <person name="Yamaji H."/>
            <person name="Maeda Y."/>
            <person name="Toyohara K."/>
            <person name="Miyamoto K."/>
            <person name="Kimura Y."/>
            <person name="Oda K."/>
        </authorList>
    </citation>
    <scope>NUCLEOTIDE SEQUENCE [LARGE SCALE GENOMIC DNA]</scope>
    <source>
        <strain evidence="2">NBRC 110686 / TISTR 2288 / 201-F6</strain>
    </source>
</reference>
<proteinExistence type="predicted"/>
<keyword evidence="2" id="KW-1185">Reference proteome</keyword>
<reference evidence="2" key="1">
    <citation type="submission" date="2015-07" db="EMBL/GenBank/DDBJ databases">
        <title>Discovery of a poly(ethylene terephthalate assimilation.</title>
        <authorList>
            <person name="Yoshida S."/>
            <person name="Hiraga K."/>
            <person name="Takehana T."/>
            <person name="Taniguchi I."/>
            <person name="Yamaji H."/>
            <person name="Maeda Y."/>
            <person name="Toyohara K."/>
            <person name="Miyamoto K."/>
            <person name="Kimura Y."/>
            <person name="Oda K."/>
        </authorList>
    </citation>
    <scope>NUCLEOTIDE SEQUENCE [LARGE SCALE GENOMIC DNA]</scope>
    <source>
        <strain evidence="2">NBRC 110686 / TISTR 2288 / 201-F6</strain>
    </source>
</reference>
<evidence type="ECO:0000313" key="2">
    <source>
        <dbReference type="Proteomes" id="UP000037660"/>
    </source>
</evidence>
<dbReference type="Proteomes" id="UP000037660">
    <property type="component" value="Unassembled WGS sequence"/>
</dbReference>
<comment type="caution">
    <text evidence="1">The sequence shown here is derived from an EMBL/GenBank/DDBJ whole genome shotgun (WGS) entry which is preliminary data.</text>
</comment>